<dbReference type="EMBL" id="MNVC01000018">
    <property type="protein sequence ID" value="OIO19653.1"/>
    <property type="molecule type" value="Genomic_DNA"/>
</dbReference>
<name>A0A1J4UA63_9BACT</name>
<sequence length="330" mass="39079">MQFYPIKNSSEEELETLNEKFNEFFADPEKRDEMWSELKQSIQSLSYEDIFNYNRSYTYWFALLALKRINYLEIDDFVFVVSRILFFLALYNNVDVLDMLVEYLHLRALDDSDIQMKYQKIKEAIFNSNEIIYYTKEGNAYKVKDFVLDMKQINDKKDDLFMVNVLSNLSAHVSVFIQEEDLDADEKLVVVIVKSVMDFLIGVEKDTIWYMIDGIYYPTQYLEPEEQKKLMASDDIVVEPAEELINTEKLTVTSQPLHTEKIPTNYQSLKSLLEQQFSYDESGELSPIEEVLDRLTQLAEENNDESIEELYMFDENQGKFVWNEDLLNQK</sequence>
<reference evidence="1 2" key="1">
    <citation type="journal article" date="2016" name="Environ. Microbiol.">
        <title>Genomic resolution of a cold subsurface aquifer community provides metabolic insights for novel microbes adapted to high CO concentrations.</title>
        <authorList>
            <person name="Probst A.J."/>
            <person name="Castelle C.J."/>
            <person name="Singh A."/>
            <person name="Brown C.T."/>
            <person name="Anantharaman K."/>
            <person name="Sharon I."/>
            <person name="Hug L.A."/>
            <person name="Burstein D."/>
            <person name="Emerson J.B."/>
            <person name="Thomas B.C."/>
            <person name="Banfield J.F."/>
        </authorList>
    </citation>
    <scope>NUCLEOTIDE SEQUENCE [LARGE SCALE GENOMIC DNA]</scope>
    <source>
        <strain evidence="1">CG1_02_32_51</strain>
    </source>
</reference>
<evidence type="ECO:0000313" key="2">
    <source>
        <dbReference type="Proteomes" id="UP000181941"/>
    </source>
</evidence>
<protein>
    <submittedName>
        <fullName evidence="1">Uncharacterized protein</fullName>
    </submittedName>
</protein>
<gene>
    <name evidence="1" type="ORF">AUJ23_01665</name>
</gene>
<dbReference type="Proteomes" id="UP000181941">
    <property type="component" value="Unassembled WGS sequence"/>
</dbReference>
<dbReference type="STRING" id="1805238.AUJ23_01665"/>
<proteinExistence type="predicted"/>
<dbReference type="AlphaFoldDB" id="A0A1J4UA63"/>
<comment type="caution">
    <text evidence="1">The sequence shown here is derived from an EMBL/GenBank/DDBJ whole genome shotgun (WGS) entry which is preliminary data.</text>
</comment>
<evidence type="ECO:0000313" key="1">
    <source>
        <dbReference type="EMBL" id="OIO19653.1"/>
    </source>
</evidence>
<organism evidence="1 2">
    <name type="scientific">Candidatus Magasanikbacteria bacterium CG1_02_32_51</name>
    <dbReference type="NCBI Taxonomy" id="1805238"/>
    <lineage>
        <taxon>Bacteria</taxon>
        <taxon>Candidatus Magasanikiibacteriota</taxon>
    </lineage>
</organism>
<accession>A0A1J4UA63</accession>